<protein>
    <submittedName>
        <fullName evidence="4">GNAT family N-acetyltransferase</fullName>
    </submittedName>
</protein>
<dbReference type="PROSITE" id="PS51186">
    <property type="entry name" value="GNAT"/>
    <property type="match status" value="1"/>
</dbReference>
<evidence type="ECO:0000259" key="3">
    <source>
        <dbReference type="PROSITE" id="PS51186"/>
    </source>
</evidence>
<evidence type="ECO:0000256" key="1">
    <source>
        <dbReference type="ARBA" id="ARBA00022679"/>
    </source>
</evidence>
<dbReference type="InterPro" id="IPR000182">
    <property type="entry name" value="GNAT_dom"/>
</dbReference>
<keyword evidence="1" id="KW-0808">Transferase</keyword>
<dbReference type="InterPro" id="IPR016181">
    <property type="entry name" value="Acyl_CoA_acyltransferase"/>
</dbReference>
<keyword evidence="5" id="KW-1185">Reference proteome</keyword>
<dbReference type="Pfam" id="PF00583">
    <property type="entry name" value="Acetyltransf_1"/>
    <property type="match status" value="1"/>
</dbReference>
<dbReference type="EMBL" id="JARXNK020000101">
    <property type="protein sequence ID" value="MEL0551743.1"/>
    <property type="molecule type" value="Genomic_DNA"/>
</dbReference>
<dbReference type="RefSeq" id="WP_123757061.1">
    <property type="nucleotide sequence ID" value="NZ_JARXNK020000101.1"/>
</dbReference>
<dbReference type="Gene3D" id="3.40.630.30">
    <property type="match status" value="1"/>
</dbReference>
<sequence length="138" mass="15634">MALIITKSINPADQEELFAGLREYNLRYLDATQFGETGVYIRDEAGVMLGGLIAKRKANWLCIDYLWVSEAQRGGGLGSQLMREAENQAREAGCRHVLVDTFSFQALPFYQKQGYQLQMSLPDFPHVGMERHYLSKAL</sequence>
<feature type="domain" description="N-acetyltransferase" evidence="3">
    <location>
        <begin position="4"/>
        <end position="134"/>
    </location>
</feature>
<evidence type="ECO:0000313" key="4">
    <source>
        <dbReference type="EMBL" id="MEL0551743.1"/>
    </source>
</evidence>
<proteinExistence type="predicted"/>
<gene>
    <name evidence="4" type="ORF">QFI96_008535</name>
</gene>
<keyword evidence="2" id="KW-0012">Acyltransferase</keyword>
<dbReference type="CDD" id="cd04301">
    <property type="entry name" value="NAT_SF"/>
    <property type="match status" value="1"/>
</dbReference>
<dbReference type="Proteomes" id="UP001312893">
    <property type="component" value="Unassembled WGS sequence"/>
</dbReference>
<dbReference type="PANTHER" id="PTHR43877:SF2">
    <property type="entry name" value="AMINOALKYLPHOSPHONATE N-ACETYLTRANSFERASE-RELATED"/>
    <property type="match status" value="1"/>
</dbReference>
<dbReference type="PANTHER" id="PTHR43877">
    <property type="entry name" value="AMINOALKYLPHOSPHONATE N-ACETYLTRANSFERASE-RELATED-RELATED"/>
    <property type="match status" value="1"/>
</dbReference>
<reference evidence="4 5" key="1">
    <citation type="submission" date="2024-04" db="EMBL/GenBank/DDBJ databases">
        <title>Two novel Raoultella species associated with bleeding cankers of broadleaf hosts, Raoultella scottia sp. nov. and Raoultella lignicola sp. nov.</title>
        <authorList>
            <person name="Brady C.L."/>
        </authorList>
    </citation>
    <scope>NUCLEOTIDE SEQUENCE [LARGE SCALE GENOMIC DNA]</scope>
    <source>
        <strain evidence="4 5">TW_WC1a.1</strain>
    </source>
</reference>
<accession>A0ABU9F5U1</accession>
<evidence type="ECO:0000256" key="2">
    <source>
        <dbReference type="ARBA" id="ARBA00023315"/>
    </source>
</evidence>
<comment type="caution">
    <text evidence="4">The sequence shown here is derived from an EMBL/GenBank/DDBJ whole genome shotgun (WGS) entry which is preliminary data.</text>
</comment>
<dbReference type="InterPro" id="IPR050832">
    <property type="entry name" value="Bact_Acetyltransf"/>
</dbReference>
<organism evidence="4 5">
    <name type="scientific">Raoultella lignicola</name>
    <dbReference type="NCBI Taxonomy" id="3040939"/>
    <lineage>
        <taxon>Bacteria</taxon>
        <taxon>Pseudomonadati</taxon>
        <taxon>Pseudomonadota</taxon>
        <taxon>Gammaproteobacteria</taxon>
        <taxon>Enterobacterales</taxon>
        <taxon>Enterobacteriaceae</taxon>
        <taxon>Klebsiella/Raoultella group</taxon>
        <taxon>Raoultella</taxon>
    </lineage>
</organism>
<dbReference type="SUPFAM" id="SSF55729">
    <property type="entry name" value="Acyl-CoA N-acyltransferases (Nat)"/>
    <property type="match status" value="1"/>
</dbReference>
<evidence type="ECO:0000313" key="5">
    <source>
        <dbReference type="Proteomes" id="UP001312893"/>
    </source>
</evidence>
<name>A0ABU9F5U1_9ENTR</name>